<gene>
    <name evidence="2" type="ORF">MPNT_60014</name>
</gene>
<evidence type="ECO:0000313" key="2">
    <source>
        <dbReference type="EMBL" id="CAF0703492.1"/>
    </source>
</evidence>
<name>A0A8J2FTM0_9BACT</name>
<feature type="region of interest" description="Disordered" evidence="1">
    <location>
        <begin position="34"/>
        <end position="123"/>
    </location>
</feature>
<sequence length="162" mass="16426">MRSFSLGWCHVVLIVCLGLGLYGCAEPSKPFAGHTPAKTREAGMPEPATSPVASAPSEPSSAPSSSPSSSQPSTSPPPSEYKPWTGSSGGTAESSTPSPSSSGSASSSTTATTKYPKGIPVPGKKGFVRSPYAEHAGLVDVQGFPPGTEVKCPYTGKIFIVP</sequence>
<feature type="compositionally biased region" description="Low complexity" evidence="1">
    <location>
        <begin position="90"/>
        <end position="113"/>
    </location>
</feature>
<dbReference type="EMBL" id="CAJNOB010000056">
    <property type="protein sequence ID" value="CAF0703492.1"/>
    <property type="molecule type" value="Genomic_DNA"/>
</dbReference>
<dbReference type="AlphaFoldDB" id="A0A8J2FTM0"/>
<protein>
    <submittedName>
        <fullName evidence="2">Uncharacterized protein</fullName>
    </submittedName>
</protein>
<comment type="caution">
    <text evidence="2">The sequence shown here is derived from an EMBL/GenBank/DDBJ whole genome shotgun (WGS) entry which is preliminary data.</text>
</comment>
<proteinExistence type="predicted"/>
<evidence type="ECO:0000256" key="1">
    <source>
        <dbReference type="SAM" id="MobiDB-lite"/>
    </source>
</evidence>
<accession>A0A8J2FTM0</accession>
<feature type="compositionally biased region" description="Low complexity" evidence="1">
    <location>
        <begin position="45"/>
        <end position="73"/>
    </location>
</feature>
<keyword evidence="3" id="KW-1185">Reference proteome</keyword>
<dbReference type="PROSITE" id="PS51257">
    <property type="entry name" value="PROKAR_LIPOPROTEIN"/>
    <property type="match status" value="1"/>
</dbReference>
<organism evidence="2 3">
    <name type="scientific">Candidatus Methylacidithermus pantelleriae</name>
    <dbReference type="NCBI Taxonomy" id="2744239"/>
    <lineage>
        <taxon>Bacteria</taxon>
        <taxon>Pseudomonadati</taxon>
        <taxon>Verrucomicrobiota</taxon>
        <taxon>Methylacidiphilae</taxon>
        <taxon>Methylacidiphilales</taxon>
        <taxon>Methylacidiphilaceae</taxon>
        <taxon>Candidatus Methylacidithermus</taxon>
    </lineage>
</organism>
<dbReference type="Proteomes" id="UP000663859">
    <property type="component" value="Unassembled WGS sequence"/>
</dbReference>
<reference evidence="2" key="1">
    <citation type="submission" date="2021-02" db="EMBL/GenBank/DDBJ databases">
        <authorList>
            <person name="Cremers G."/>
            <person name="Picone N."/>
        </authorList>
    </citation>
    <scope>NUCLEOTIDE SEQUENCE</scope>
    <source>
        <strain evidence="2">PQ17</strain>
    </source>
</reference>
<evidence type="ECO:0000313" key="3">
    <source>
        <dbReference type="Proteomes" id="UP000663859"/>
    </source>
</evidence>